<dbReference type="Pfam" id="PF20147">
    <property type="entry name" value="Crinkler"/>
    <property type="match status" value="1"/>
</dbReference>
<comment type="subcellular location">
    <subcellularLocation>
        <location evidence="1">Host cell</location>
    </subcellularLocation>
    <subcellularLocation>
        <location evidence="2">Secreted</location>
    </subcellularLocation>
</comment>
<dbReference type="AlphaFoldDB" id="A0A2I1HRR9"/>
<sequence length="632" mass="73576">MLGCIVLGEENAFPVDFDTNKTIGHLKGAIKEQAGLAEPAHKLILWHVNIPENEKHEIYEGINIEETFGGEKLVSDLKTIGQEFKKQPPSEHIHIIVELPATTEQRPTKRLKLGTEVRGKGDPSFNDLLEVVAHLKRESTNWEELKFIEHPTGKDLPVVQQPKLYIRQDYKALYQIINKKNLDPKFLINGTSGIGKSCFLLYLLVRLLCSSDDVTIIFQTTQSEIFYRFKGSELDVGNFEDASYYLYIPDTWYLVDAKPPMPRLKARTVLAVSPVSYKENKDFDEFSKVVVNKYCMSPWIIDELKVCREHIFPSVPEDLMLRLYDKAGGVPRYVIEMPRTLIKQNNDDEDAIINQSLKRIDESILFIRDFNEFLQCFSNNSTYVKISSCIIHRWPDSTYNYDYHSLHWASSYIYDTIMSKLEQYRWDKLLNRIRNDHEPSNARGILFETYVLNIFKRNKNFEIKCLEKTENHDEEQLQISGFEEYTYIRTAEDLSKYNEGNIAIRPTVKNFGAVDLIIMQDKLFQITVSNKHPIKHNEIVKVIQNMPAFKRGNKIRLFFVVPDEVYDGFTYQNYVTARDDKDKDKDIDDKDPDDLMFRQVKKMSSVLKLVEQWALKVDLSDPNPEKQNTTNS</sequence>
<dbReference type="Proteomes" id="UP000234323">
    <property type="component" value="Unassembled WGS sequence"/>
</dbReference>
<keyword evidence="3" id="KW-0964">Secreted</keyword>
<reference evidence="5 6" key="1">
    <citation type="submission" date="2015-10" db="EMBL/GenBank/DDBJ databases">
        <title>Genome analyses suggest a sexual origin of heterokaryosis in a supposedly ancient asexual fungus.</title>
        <authorList>
            <person name="Ropars J."/>
            <person name="Sedzielewska K."/>
            <person name="Noel J."/>
            <person name="Charron P."/>
            <person name="Farinelli L."/>
            <person name="Marton T."/>
            <person name="Kruger M."/>
            <person name="Pelin A."/>
            <person name="Brachmann A."/>
            <person name="Corradi N."/>
        </authorList>
    </citation>
    <scope>NUCLEOTIDE SEQUENCE [LARGE SCALE GENOMIC DNA]</scope>
    <source>
        <strain evidence="5 6">A4</strain>
    </source>
</reference>
<evidence type="ECO:0000313" key="5">
    <source>
        <dbReference type="EMBL" id="PKY61557.1"/>
    </source>
</evidence>
<organism evidence="5 6">
    <name type="scientific">Rhizophagus irregularis</name>
    <dbReference type="NCBI Taxonomy" id="588596"/>
    <lineage>
        <taxon>Eukaryota</taxon>
        <taxon>Fungi</taxon>
        <taxon>Fungi incertae sedis</taxon>
        <taxon>Mucoromycota</taxon>
        <taxon>Glomeromycotina</taxon>
        <taxon>Glomeromycetes</taxon>
        <taxon>Glomerales</taxon>
        <taxon>Glomeraceae</taxon>
        <taxon>Rhizophagus</taxon>
    </lineage>
</organism>
<dbReference type="VEuPathDB" id="FungiDB:RhiirA1_443780"/>
<dbReference type="VEuPathDB" id="FungiDB:FUN_004373"/>
<dbReference type="EMBL" id="LLXI01005517">
    <property type="protein sequence ID" value="PKY61557.1"/>
    <property type="molecule type" value="Genomic_DNA"/>
</dbReference>
<proteinExistence type="predicted"/>
<evidence type="ECO:0000259" key="4">
    <source>
        <dbReference type="Pfam" id="PF20147"/>
    </source>
</evidence>
<evidence type="ECO:0000256" key="3">
    <source>
        <dbReference type="ARBA" id="ARBA00022525"/>
    </source>
</evidence>
<dbReference type="VEuPathDB" id="FungiDB:FUN_021140"/>
<keyword evidence="6" id="KW-1185">Reference proteome</keyword>
<evidence type="ECO:0000256" key="2">
    <source>
        <dbReference type="ARBA" id="ARBA00004613"/>
    </source>
</evidence>
<dbReference type="InterPro" id="IPR045379">
    <property type="entry name" value="Crinkler_N"/>
</dbReference>
<gene>
    <name evidence="5" type="ORF">RhiirA4_449859</name>
</gene>
<accession>A0A2I1HRR9</accession>
<dbReference type="PANTHER" id="PTHR33129">
    <property type="entry name" value="PROTEIN KINASE DOMAIN-CONTAINING PROTEIN-RELATED"/>
    <property type="match status" value="1"/>
</dbReference>
<dbReference type="PANTHER" id="PTHR33129:SF1">
    <property type="entry name" value="ATP-BINDING PROTEIN"/>
    <property type="match status" value="1"/>
</dbReference>
<evidence type="ECO:0000256" key="1">
    <source>
        <dbReference type="ARBA" id="ARBA00004340"/>
    </source>
</evidence>
<evidence type="ECO:0000313" key="6">
    <source>
        <dbReference type="Proteomes" id="UP000234323"/>
    </source>
</evidence>
<dbReference type="InterPro" id="IPR052980">
    <property type="entry name" value="Crinkler_effector"/>
</dbReference>
<protein>
    <recommendedName>
        <fullName evidence="4">Crinkler effector protein N-terminal domain-containing protein</fullName>
    </recommendedName>
</protein>
<dbReference type="GO" id="GO:0043657">
    <property type="term" value="C:host cell"/>
    <property type="evidence" value="ECO:0007669"/>
    <property type="project" value="UniProtKB-SubCell"/>
</dbReference>
<name>A0A2I1HRR9_9GLOM</name>
<feature type="domain" description="Crinkler effector protein N-terminal" evidence="4">
    <location>
        <begin position="2"/>
        <end position="98"/>
    </location>
</feature>
<comment type="caution">
    <text evidence="5">The sequence shown here is derived from an EMBL/GenBank/DDBJ whole genome shotgun (WGS) entry which is preliminary data.</text>
</comment>
<dbReference type="GO" id="GO:0005576">
    <property type="term" value="C:extracellular region"/>
    <property type="evidence" value="ECO:0007669"/>
    <property type="project" value="UniProtKB-SubCell"/>
</dbReference>